<dbReference type="InParanoid" id="S2JVY7"/>
<gene>
    <name evidence="1" type="ORF">HMPREF1544_00620</name>
</gene>
<proteinExistence type="predicted"/>
<name>S2JVY7_MUCC1</name>
<dbReference type="OrthoDB" id="10291438at2759"/>
<dbReference type="VEuPathDB" id="FungiDB:HMPREF1544_00620"/>
<evidence type="ECO:0000313" key="1">
    <source>
        <dbReference type="EMBL" id="EPB92607.1"/>
    </source>
</evidence>
<organism evidence="1 2">
    <name type="scientific">Mucor circinelloides f. circinelloides (strain 1006PhL)</name>
    <name type="common">Mucormycosis agent</name>
    <name type="synonym">Calyptromyces circinelloides</name>
    <dbReference type="NCBI Taxonomy" id="1220926"/>
    <lineage>
        <taxon>Eukaryota</taxon>
        <taxon>Fungi</taxon>
        <taxon>Fungi incertae sedis</taxon>
        <taxon>Mucoromycota</taxon>
        <taxon>Mucoromycotina</taxon>
        <taxon>Mucoromycetes</taxon>
        <taxon>Mucorales</taxon>
        <taxon>Mucorineae</taxon>
        <taxon>Mucoraceae</taxon>
        <taxon>Mucor</taxon>
    </lineage>
</organism>
<dbReference type="AlphaFoldDB" id="S2JVY7"/>
<evidence type="ECO:0000313" key="2">
    <source>
        <dbReference type="Proteomes" id="UP000014254"/>
    </source>
</evidence>
<reference evidence="2" key="1">
    <citation type="submission" date="2013-05" db="EMBL/GenBank/DDBJ databases">
        <title>The Genome sequence of Mucor circinelloides f. circinelloides 1006PhL.</title>
        <authorList>
            <consortium name="The Broad Institute Genomics Platform"/>
            <person name="Cuomo C."/>
            <person name="Earl A."/>
            <person name="Findley K."/>
            <person name="Lee S.C."/>
            <person name="Walker B."/>
            <person name="Young S."/>
            <person name="Zeng Q."/>
            <person name="Gargeya S."/>
            <person name="Fitzgerald M."/>
            <person name="Haas B."/>
            <person name="Abouelleil A."/>
            <person name="Allen A.W."/>
            <person name="Alvarado L."/>
            <person name="Arachchi H.M."/>
            <person name="Berlin A.M."/>
            <person name="Chapman S.B."/>
            <person name="Gainer-Dewar J."/>
            <person name="Goldberg J."/>
            <person name="Griggs A."/>
            <person name="Gujja S."/>
            <person name="Hansen M."/>
            <person name="Howarth C."/>
            <person name="Imamovic A."/>
            <person name="Ireland A."/>
            <person name="Larimer J."/>
            <person name="McCowan C."/>
            <person name="Murphy C."/>
            <person name="Pearson M."/>
            <person name="Poon T.W."/>
            <person name="Priest M."/>
            <person name="Roberts A."/>
            <person name="Saif S."/>
            <person name="Shea T."/>
            <person name="Sisk P."/>
            <person name="Sykes S."/>
            <person name="Wortman J."/>
            <person name="Nusbaum C."/>
            <person name="Birren B."/>
        </authorList>
    </citation>
    <scope>NUCLEOTIDE SEQUENCE [LARGE SCALE GENOMIC DNA]</scope>
    <source>
        <strain evidence="2">1006PhL</strain>
    </source>
</reference>
<keyword evidence="2" id="KW-1185">Reference proteome</keyword>
<accession>S2JVY7</accession>
<dbReference type="EMBL" id="KE123899">
    <property type="protein sequence ID" value="EPB92607.1"/>
    <property type="molecule type" value="Genomic_DNA"/>
</dbReference>
<sequence length="268" mass="30445">MLKRKFQSIKFNDAGFRPLHPIDPRNSDCLVEESSFIIKSFASQEVDKRTARRYLYSLENAPRSTKLKGELVLIRTYLSTIVSSRRGGPSVFKDEGHRKAKIKRDLLQLYQKALQPSIKGQNMRSVKEAKQTYKLKKINLSNYYEDHLRSGKTPWAVRTATSPYIITLAPNLGALNFSQSQSSLLSSSFPYPTNVSGEYSGVLHYGTTLSVEALIDSQGITNITVQPHPHAIEEASCIVTPEHINRHIQLIKDNMKLDWTRSQTMVKY</sequence>
<protein>
    <submittedName>
        <fullName evidence="1">Uncharacterized protein</fullName>
    </submittedName>
</protein>
<dbReference type="Proteomes" id="UP000014254">
    <property type="component" value="Unassembled WGS sequence"/>
</dbReference>